<evidence type="ECO:0000313" key="1">
    <source>
        <dbReference type="EMBL" id="GAL80787.1"/>
    </source>
</evidence>
<proteinExistence type="predicted"/>
<dbReference type="Proteomes" id="UP000029643">
    <property type="component" value="Unassembled WGS sequence"/>
</dbReference>
<dbReference type="RefSeq" id="WP_042499102.1">
    <property type="nucleotide sequence ID" value="NZ_BBNU01000012.1"/>
</dbReference>
<sequence length="113" mass="12892">MVKVKNPQEFETLGGDFQFISFCKYNTTSGLLIRIKKIIEAQGLAIISTQNLSNYKIVSRVTIPFDPYLTSDPLVIILSSSEVKTNENFTIFIIIKDKPLTIRFSRQISYIIL</sequence>
<evidence type="ECO:0000313" key="2">
    <source>
        <dbReference type="Proteomes" id="UP000029643"/>
    </source>
</evidence>
<reference evidence="1 2" key="1">
    <citation type="journal article" date="2014" name="Genome Announc.">
        <title>Draft Genome Sequences of Marine Flavobacterium Algibacter lectus Strains SS8 and NR4.</title>
        <authorList>
            <person name="Takatani N."/>
            <person name="Nakanishi M."/>
            <person name="Meirelles P."/>
            <person name="Mino S."/>
            <person name="Suda W."/>
            <person name="Oshima K."/>
            <person name="Hattori M."/>
            <person name="Ohkuma M."/>
            <person name="Hosokawa M."/>
            <person name="Miyashita K."/>
            <person name="Thompson F.L."/>
            <person name="Niwa A."/>
            <person name="Sawabe T."/>
            <person name="Sawabe T."/>
        </authorList>
    </citation>
    <scope>NUCLEOTIDE SEQUENCE [LARGE SCALE GENOMIC DNA]</scope>
    <source>
        <strain evidence="2">JCM19274</strain>
    </source>
</reference>
<accession>A0A090X674</accession>
<name>A0A090X674_9FLAO</name>
<dbReference type="AlphaFoldDB" id="A0A090X674"/>
<dbReference type="EMBL" id="BBNU01000012">
    <property type="protein sequence ID" value="GAL80787.1"/>
    <property type="molecule type" value="Genomic_DNA"/>
</dbReference>
<dbReference type="STRING" id="221126.SAMN04489722_10955"/>
<organism evidence="1 2">
    <name type="scientific">Algibacter lectus</name>
    <dbReference type="NCBI Taxonomy" id="221126"/>
    <lineage>
        <taxon>Bacteria</taxon>
        <taxon>Pseudomonadati</taxon>
        <taxon>Bacteroidota</taxon>
        <taxon>Flavobacteriia</taxon>
        <taxon>Flavobacteriales</taxon>
        <taxon>Flavobacteriaceae</taxon>
        <taxon>Algibacter</taxon>
    </lineage>
</organism>
<comment type="caution">
    <text evidence="1">The sequence shown here is derived from an EMBL/GenBank/DDBJ whole genome shotgun (WGS) entry which is preliminary data.</text>
</comment>
<gene>
    <name evidence="1" type="ORF">JCM19274_1413</name>
</gene>
<protein>
    <submittedName>
        <fullName evidence="1">Uncharacterized protein</fullName>
    </submittedName>
</protein>